<dbReference type="Proteomes" id="UP001225356">
    <property type="component" value="Unassembled WGS sequence"/>
</dbReference>
<dbReference type="CDD" id="cd01392">
    <property type="entry name" value="HTH_LacI"/>
    <property type="match status" value="1"/>
</dbReference>
<accession>A0ABT9Q8Z2</accession>
<proteinExistence type="predicted"/>
<evidence type="ECO:0000256" key="2">
    <source>
        <dbReference type="ARBA" id="ARBA00023125"/>
    </source>
</evidence>
<organism evidence="5 6">
    <name type="scientific">Streptosporangium lutulentum</name>
    <dbReference type="NCBI Taxonomy" id="1461250"/>
    <lineage>
        <taxon>Bacteria</taxon>
        <taxon>Bacillati</taxon>
        <taxon>Actinomycetota</taxon>
        <taxon>Actinomycetes</taxon>
        <taxon>Streptosporangiales</taxon>
        <taxon>Streptosporangiaceae</taxon>
        <taxon>Streptosporangium</taxon>
    </lineage>
</organism>
<name>A0ABT9Q8Z2_9ACTN</name>
<gene>
    <name evidence="5" type="ORF">J2853_001765</name>
</gene>
<dbReference type="InterPro" id="IPR010982">
    <property type="entry name" value="Lambda_DNA-bd_dom_sf"/>
</dbReference>
<keyword evidence="1" id="KW-0805">Transcription regulation</keyword>
<evidence type="ECO:0000313" key="5">
    <source>
        <dbReference type="EMBL" id="MDP9842554.1"/>
    </source>
</evidence>
<dbReference type="InterPro" id="IPR028082">
    <property type="entry name" value="Peripla_BP_I"/>
</dbReference>
<feature type="domain" description="HTH lacI-type" evidence="4">
    <location>
        <begin position="1"/>
        <end position="55"/>
    </location>
</feature>
<evidence type="ECO:0000259" key="4">
    <source>
        <dbReference type="PROSITE" id="PS50932"/>
    </source>
</evidence>
<comment type="caution">
    <text evidence="5">The sequence shown here is derived from an EMBL/GenBank/DDBJ whole genome shotgun (WGS) entry which is preliminary data.</text>
</comment>
<dbReference type="PROSITE" id="PS50932">
    <property type="entry name" value="HTH_LACI_2"/>
    <property type="match status" value="1"/>
</dbReference>
<dbReference type="Gene3D" id="3.40.50.2300">
    <property type="match status" value="2"/>
</dbReference>
<protein>
    <submittedName>
        <fullName evidence="5">DNA-binding LacI/PurR family transcriptional regulator</fullName>
    </submittedName>
</protein>
<dbReference type="RefSeq" id="WP_307556450.1">
    <property type="nucleotide sequence ID" value="NZ_JAUSQU010000001.1"/>
</dbReference>
<evidence type="ECO:0000313" key="6">
    <source>
        <dbReference type="Proteomes" id="UP001225356"/>
    </source>
</evidence>
<keyword evidence="6" id="KW-1185">Reference proteome</keyword>
<keyword evidence="3" id="KW-0804">Transcription</keyword>
<dbReference type="GO" id="GO:0003677">
    <property type="term" value="F:DNA binding"/>
    <property type="evidence" value="ECO:0007669"/>
    <property type="project" value="UniProtKB-KW"/>
</dbReference>
<dbReference type="InterPro" id="IPR046335">
    <property type="entry name" value="LacI/GalR-like_sensor"/>
</dbReference>
<dbReference type="Pfam" id="PF13377">
    <property type="entry name" value="Peripla_BP_3"/>
    <property type="match status" value="1"/>
</dbReference>
<dbReference type="Gene3D" id="1.10.260.40">
    <property type="entry name" value="lambda repressor-like DNA-binding domains"/>
    <property type="match status" value="1"/>
</dbReference>
<dbReference type="PANTHER" id="PTHR30146:SF109">
    <property type="entry name" value="HTH-TYPE TRANSCRIPTIONAL REGULATOR GALS"/>
    <property type="match status" value="1"/>
</dbReference>
<sequence>MTITDVARHAKVSRQTVSNVINAPELVREGTRRRVLESIEALGYRASQAARQMRTGRSRLIATRIEPAEDGINGTIHDRFLHGLTESAAGFGYRVLLYTAHDDQSEIAAVDDLLAAYEPDAFVLTGTHHGDVRTAWLAERRLPFVTFGRPWSMPEGPSHPWVDVDGAAGTAAATRHLLDTGHRRIGFIGWPTGSGVGDDRRAGWARTLAAAGVDPAGLDRTTDDGVATGEKAAGDLLDADRPATALLCASDSLALGASHAALSRGGGWRADGGGGTPIAVIGFDDTSVARATGLTSVSQPLSEAAACCVALLARILDGDEASAGEDGSATTRVLLQPSLVRRQSA</sequence>
<dbReference type="Pfam" id="PF00356">
    <property type="entry name" value="LacI"/>
    <property type="match status" value="1"/>
</dbReference>
<dbReference type="PROSITE" id="PS00356">
    <property type="entry name" value="HTH_LACI_1"/>
    <property type="match status" value="1"/>
</dbReference>
<dbReference type="SUPFAM" id="SSF53822">
    <property type="entry name" value="Periplasmic binding protein-like I"/>
    <property type="match status" value="1"/>
</dbReference>
<dbReference type="EMBL" id="JAUSQU010000001">
    <property type="protein sequence ID" value="MDP9842554.1"/>
    <property type="molecule type" value="Genomic_DNA"/>
</dbReference>
<evidence type="ECO:0000256" key="1">
    <source>
        <dbReference type="ARBA" id="ARBA00023015"/>
    </source>
</evidence>
<evidence type="ECO:0000256" key="3">
    <source>
        <dbReference type="ARBA" id="ARBA00023163"/>
    </source>
</evidence>
<dbReference type="SMART" id="SM00354">
    <property type="entry name" value="HTH_LACI"/>
    <property type="match status" value="1"/>
</dbReference>
<keyword evidence="2 5" id="KW-0238">DNA-binding</keyword>
<dbReference type="SUPFAM" id="SSF47413">
    <property type="entry name" value="lambda repressor-like DNA-binding domains"/>
    <property type="match status" value="1"/>
</dbReference>
<dbReference type="InterPro" id="IPR000843">
    <property type="entry name" value="HTH_LacI"/>
</dbReference>
<dbReference type="PANTHER" id="PTHR30146">
    <property type="entry name" value="LACI-RELATED TRANSCRIPTIONAL REPRESSOR"/>
    <property type="match status" value="1"/>
</dbReference>
<reference evidence="5 6" key="1">
    <citation type="submission" date="2023-07" db="EMBL/GenBank/DDBJ databases">
        <title>Sequencing the genomes of 1000 actinobacteria strains.</title>
        <authorList>
            <person name="Klenk H.-P."/>
        </authorList>
    </citation>
    <scope>NUCLEOTIDE SEQUENCE [LARGE SCALE GENOMIC DNA]</scope>
    <source>
        <strain evidence="5 6">DSM 46740</strain>
    </source>
</reference>